<gene>
    <name evidence="3" type="ORF">Desaf_3327</name>
</gene>
<name>F3Z475_DESAF</name>
<reference evidence="3 4" key="1">
    <citation type="journal article" date="2011" name="J. Bacteriol.">
        <title>Genome sequence of the mercury-methylating and pleomorphic Desulfovibrio africanus Strain Walvis Bay.</title>
        <authorList>
            <person name="Brown S.D."/>
            <person name="Wall J.D."/>
            <person name="Kucken A.M."/>
            <person name="Gilmour C.C."/>
            <person name="Podar M."/>
            <person name="Brandt C.C."/>
            <person name="Teshima H."/>
            <person name="Detter J.C."/>
            <person name="Han C.S."/>
            <person name="Land M.L."/>
            <person name="Lucas S."/>
            <person name="Han J."/>
            <person name="Pennacchio L."/>
            <person name="Nolan M."/>
            <person name="Pitluck S."/>
            <person name="Woyke T."/>
            <person name="Goodwin L."/>
            <person name="Palumbo A.V."/>
            <person name="Elias D.A."/>
        </authorList>
    </citation>
    <scope>NUCLEOTIDE SEQUENCE [LARGE SCALE GENOMIC DNA]</scope>
    <source>
        <strain evidence="3 4">Walvis Bay</strain>
    </source>
</reference>
<feature type="domain" description="Rhodanese" evidence="2">
    <location>
        <begin position="209"/>
        <end position="296"/>
    </location>
</feature>
<dbReference type="SMART" id="SM00450">
    <property type="entry name" value="RHOD"/>
    <property type="match status" value="2"/>
</dbReference>
<evidence type="ECO:0000259" key="2">
    <source>
        <dbReference type="PROSITE" id="PS50206"/>
    </source>
</evidence>
<dbReference type="Gene3D" id="3.40.250.10">
    <property type="entry name" value="Rhodanese-like domain"/>
    <property type="match status" value="2"/>
</dbReference>
<dbReference type="HOGENOM" id="CLU_067769_0_0_7"/>
<dbReference type="PROSITE" id="PS50206">
    <property type="entry name" value="RHODANESE_3"/>
    <property type="match status" value="2"/>
</dbReference>
<evidence type="ECO:0000313" key="4">
    <source>
        <dbReference type="Proteomes" id="UP000007844"/>
    </source>
</evidence>
<evidence type="ECO:0000313" key="3">
    <source>
        <dbReference type="EMBL" id="EGJ51617.1"/>
    </source>
</evidence>
<dbReference type="RefSeq" id="WP_014261237.1">
    <property type="nucleotide sequence ID" value="NC_016629.1"/>
</dbReference>
<keyword evidence="1" id="KW-0732">Signal</keyword>
<feature type="domain" description="Rhodanese" evidence="2">
    <location>
        <begin position="72"/>
        <end position="150"/>
    </location>
</feature>
<feature type="signal peptide" evidence="1">
    <location>
        <begin position="1"/>
        <end position="24"/>
    </location>
</feature>
<dbReference type="InterPro" id="IPR050229">
    <property type="entry name" value="GlpE_sulfurtransferase"/>
</dbReference>
<dbReference type="SUPFAM" id="SSF52821">
    <property type="entry name" value="Rhodanese/Cell cycle control phosphatase"/>
    <property type="match status" value="2"/>
</dbReference>
<keyword evidence="4" id="KW-1185">Reference proteome</keyword>
<protein>
    <submittedName>
        <fullName evidence="3">Rhodanese-like protein</fullName>
    </submittedName>
</protein>
<dbReference type="Proteomes" id="UP000007844">
    <property type="component" value="Chromosome"/>
</dbReference>
<dbReference type="InterPro" id="IPR001763">
    <property type="entry name" value="Rhodanese-like_dom"/>
</dbReference>
<dbReference type="PANTHER" id="PTHR43031">
    <property type="entry name" value="FAD-DEPENDENT OXIDOREDUCTASE"/>
    <property type="match status" value="1"/>
</dbReference>
<evidence type="ECO:0000256" key="1">
    <source>
        <dbReference type="SAM" id="SignalP"/>
    </source>
</evidence>
<dbReference type="InterPro" id="IPR001307">
    <property type="entry name" value="Thiosulphate_STrfase_CS"/>
</dbReference>
<dbReference type="STRING" id="690850.Desaf_3327"/>
<dbReference type="PROSITE" id="PS00380">
    <property type="entry name" value="RHODANESE_1"/>
    <property type="match status" value="1"/>
</dbReference>
<dbReference type="AlphaFoldDB" id="F3Z475"/>
<dbReference type="EMBL" id="CP003221">
    <property type="protein sequence ID" value="EGJ51617.1"/>
    <property type="molecule type" value="Genomic_DNA"/>
</dbReference>
<dbReference type="CDD" id="cd00158">
    <property type="entry name" value="RHOD"/>
    <property type="match status" value="2"/>
</dbReference>
<dbReference type="KEGG" id="daf:Desaf_3327"/>
<feature type="chain" id="PRO_5003303360" evidence="1">
    <location>
        <begin position="25"/>
        <end position="323"/>
    </location>
</feature>
<dbReference type="Pfam" id="PF00581">
    <property type="entry name" value="Rhodanese"/>
    <property type="match status" value="2"/>
</dbReference>
<dbReference type="InterPro" id="IPR036873">
    <property type="entry name" value="Rhodanese-like_dom_sf"/>
</dbReference>
<dbReference type="PANTHER" id="PTHR43031:SF16">
    <property type="entry name" value="OXIDOREDUCTASE"/>
    <property type="match status" value="1"/>
</dbReference>
<proteinExistence type="predicted"/>
<dbReference type="eggNOG" id="COG2897">
    <property type="taxonomic scope" value="Bacteria"/>
</dbReference>
<sequence length="323" mass="35088" precursor="true">MQKAFVIITLVLSCAVLLPITAVAQTSKETEHEQILRISRNALTNRNGYTPEALHEIISKKDNAYYILSLQSEQDYAKGHIPGAVRLPLNLRDPAPALAMLPKHKPILVTCENGQRSCQAVLFLRQLGYDAGSLMLGLEGWNRAYAGKGAYTGKNRLPVTTQETALQLGPVAPSSPSGLDDTALILKRTAEYASHGRPVSVSPQDVAAMKDEAVIITMQSPEDYAYGHIAGAASLPASAFIGGAQELLRLPRDKKIIVTCYMGHYSNIGALLLNQLGYEAYSLDWGLAGWNPEGLRKPIPWLVQETALPVETSETQKDNAQKS</sequence>
<accession>F3Z475</accession>
<organism evidence="3 4">
    <name type="scientific">Desulfocurvibacter africanus subsp. africanus str. Walvis Bay</name>
    <dbReference type="NCBI Taxonomy" id="690850"/>
    <lineage>
        <taxon>Bacteria</taxon>
        <taxon>Pseudomonadati</taxon>
        <taxon>Thermodesulfobacteriota</taxon>
        <taxon>Desulfovibrionia</taxon>
        <taxon>Desulfovibrionales</taxon>
        <taxon>Desulfovibrionaceae</taxon>
        <taxon>Desulfocurvibacter</taxon>
    </lineage>
</organism>
<dbReference type="GO" id="GO:0004792">
    <property type="term" value="F:thiosulfate-cyanide sulfurtransferase activity"/>
    <property type="evidence" value="ECO:0007669"/>
    <property type="project" value="InterPro"/>
</dbReference>